<keyword evidence="2" id="KW-1185">Reference proteome</keyword>
<evidence type="ECO:0000313" key="2">
    <source>
        <dbReference type="Proteomes" id="UP001157161"/>
    </source>
</evidence>
<reference evidence="1" key="2">
    <citation type="submission" date="2023-02" db="EMBL/GenBank/DDBJ databases">
        <authorList>
            <person name="Sun Q."/>
            <person name="Mori K."/>
        </authorList>
    </citation>
    <scope>NUCLEOTIDE SEQUENCE</scope>
    <source>
        <strain evidence="1">NBRC 112290</strain>
    </source>
</reference>
<protein>
    <recommendedName>
        <fullName evidence="3">LGFP repeat-containing protein</fullName>
    </recommendedName>
</protein>
<name>A0AA37XES9_9MICO</name>
<dbReference type="EMBL" id="BSUM01000001">
    <property type="protein sequence ID" value="GMA31802.1"/>
    <property type="molecule type" value="Genomic_DNA"/>
</dbReference>
<proteinExistence type="predicted"/>
<accession>A0AA37XES9</accession>
<dbReference type="InterPro" id="IPR013207">
    <property type="entry name" value="LGFP"/>
</dbReference>
<dbReference type="Proteomes" id="UP001157161">
    <property type="component" value="Unassembled WGS sequence"/>
</dbReference>
<sequence>MGNDYGIAAEHARLGGGRGSLGYPTSTLRQDNYLHKGFYQIFERGVIYTRGTEGIAVKGGASPFDATHRAAGGGAGLALGYPVAREVREASGYWYQRFENGVIYVSPRGAHAVPGSTDLTYFYGRDSGHGAAVERTSLNDTHRSNGGGSGILGYPSGRATSQGGPYLYQVFERGVLYCGARNARNDTYGCWPVVGALSQVHRSYGGGSGIGYPIAARELITWATCESGAPYWQQAYERGHIITFASGRYSVLDYRGSGEHYPSFPEDCDAGNS</sequence>
<evidence type="ECO:0008006" key="3">
    <source>
        <dbReference type="Google" id="ProtNLM"/>
    </source>
</evidence>
<evidence type="ECO:0000313" key="1">
    <source>
        <dbReference type="EMBL" id="GMA31802.1"/>
    </source>
</evidence>
<reference evidence="1" key="1">
    <citation type="journal article" date="2014" name="Int. J. Syst. Evol. Microbiol.">
        <title>Complete genome sequence of Corynebacterium casei LMG S-19264T (=DSM 44701T), isolated from a smear-ripened cheese.</title>
        <authorList>
            <consortium name="US DOE Joint Genome Institute (JGI-PGF)"/>
            <person name="Walter F."/>
            <person name="Albersmeier A."/>
            <person name="Kalinowski J."/>
            <person name="Ruckert C."/>
        </authorList>
    </citation>
    <scope>NUCLEOTIDE SEQUENCE</scope>
    <source>
        <strain evidence="1">NBRC 112290</strain>
    </source>
</reference>
<dbReference type="AlphaFoldDB" id="A0AA37XES9"/>
<organism evidence="1 2">
    <name type="scientific">Litorihabitans aurantiacus</name>
    <dbReference type="NCBI Taxonomy" id="1930061"/>
    <lineage>
        <taxon>Bacteria</taxon>
        <taxon>Bacillati</taxon>
        <taxon>Actinomycetota</taxon>
        <taxon>Actinomycetes</taxon>
        <taxon>Micrococcales</taxon>
        <taxon>Beutenbergiaceae</taxon>
        <taxon>Litorihabitans</taxon>
    </lineage>
</organism>
<comment type="caution">
    <text evidence="1">The sequence shown here is derived from an EMBL/GenBank/DDBJ whole genome shotgun (WGS) entry which is preliminary data.</text>
</comment>
<dbReference type="Pfam" id="PF08310">
    <property type="entry name" value="LGFP"/>
    <property type="match status" value="1"/>
</dbReference>
<gene>
    <name evidence="1" type="ORF">GCM10025875_17940</name>
</gene>